<dbReference type="InterPro" id="IPR051276">
    <property type="entry name" value="Saccharopine_DH-like_oxidrdct"/>
</dbReference>
<organism evidence="2 3">
    <name type="scientific">Pseudaquabacterium pictum</name>
    <dbReference type="NCBI Taxonomy" id="2315236"/>
    <lineage>
        <taxon>Bacteria</taxon>
        <taxon>Pseudomonadati</taxon>
        <taxon>Pseudomonadota</taxon>
        <taxon>Betaproteobacteria</taxon>
        <taxon>Burkholderiales</taxon>
        <taxon>Sphaerotilaceae</taxon>
        <taxon>Pseudaquabacterium</taxon>
    </lineage>
</organism>
<dbReference type="GO" id="GO:0009247">
    <property type="term" value="P:glycolipid biosynthetic process"/>
    <property type="evidence" value="ECO:0007669"/>
    <property type="project" value="TreeGrafter"/>
</dbReference>
<keyword evidence="3" id="KW-1185">Reference proteome</keyword>
<evidence type="ECO:0000313" key="3">
    <source>
        <dbReference type="Proteomes" id="UP000301751"/>
    </source>
</evidence>
<dbReference type="Pfam" id="PF03435">
    <property type="entry name" value="Sacchrp_dh_NADP"/>
    <property type="match status" value="1"/>
</dbReference>
<dbReference type="InterPro" id="IPR036291">
    <property type="entry name" value="NAD(P)-bd_dom_sf"/>
</dbReference>
<dbReference type="EMBL" id="BJCL01000003">
    <property type="protein sequence ID" value="GCL62546.1"/>
    <property type="molecule type" value="Genomic_DNA"/>
</dbReference>
<name>A0A480ANG5_9BURK</name>
<dbReference type="GO" id="GO:0005886">
    <property type="term" value="C:plasma membrane"/>
    <property type="evidence" value="ECO:0007669"/>
    <property type="project" value="TreeGrafter"/>
</dbReference>
<gene>
    <name evidence="2" type="ORF">AQPW35_16270</name>
</gene>
<dbReference type="PANTHER" id="PTHR12286">
    <property type="entry name" value="SACCHAROPINE DEHYDROGENASE-LIKE OXIDOREDUCTASE"/>
    <property type="match status" value="1"/>
</dbReference>
<accession>A0A480ANG5</accession>
<protein>
    <submittedName>
        <fullName evidence="2">Saccharopine dehydrogenase</fullName>
    </submittedName>
</protein>
<dbReference type="Gene3D" id="3.40.50.720">
    <property type="entry name" value="NAD(P)-binding Rossmann-like Domain"/>
    <property type="match status" value="1"/>
</dbReference>
<feature type="domain" description="Saccharopine dehydrogenase NADP binding" evidence="1">
    <location>
        <begin position="16"/>
        <end position="144"/>
    </location>
</feature>
<comment type="caution">
    <text evidence="2">The sequence shown here is derived from an EMBL/GenBank/DDBJ whole genome shotgun (WGS) entry which is preliminary data.</text>
</comment>
<dbReference type="PANTHER" id="PTHR12286:SF5">
    <property type="entry name" value="SACCHAROPINE DEHYDROGENASE-LIKE OXIDOREDUCTASE"/>
    <property type="match status" value="1"/>
</dbReference>
<dbReference type="Proteomes" id="UP000301751">
    <property type="component" value="Unassembled WGS sequence"/>
</dbReference>
<sequence>MCDHGRMHNPALPVDVVLFGATGFTGRLVAEVLLARAQAGAGFRWALAGRSAERLAAVRQAIGAPATLPLLTADATDPAALASLVRQTRLVITTVGPYTRHGTALATACAEAGTDYVDLCGEPLWMAQMIRKLQAPAATSGARIVFSCGFDSVPFDLGVLFLQTEAQQRFGQPLQRVQGRVQRLRGGLSGGTAASMLATLEAIDGNPAAARLLADPFALTPGWHGPVQPDGGGAHQDRPGGAWSGPFVMAMINTKNVHRSNALRGHPWGRDFAYDERLVTGRGLGGRVAAELLAGGTRLQNLALAWSPARALIGRLALPQPGQGPSRRQREAGSYDLLFTGQTVDGRSLAATVHGDRDPGYGSTSRMLAEAALCLLQDVPRQATPGGVWTPGAAMGLALLRRLQAHAGLRFVLKD</sequence>
<dbReference type="AlphaFoldDB" id="A0A480ANG5"/>
<reference evidence="3" key="1">
    <citation type="submission" date="2019-03" db="EMBL/GenBank/DDBJ databases">
        <title>Aquabacterium pictum sp.nov., the first bacteriochlorophyll a-containing freshwater bacterium in the genus Aquabacterium of the class Betaproteobacteria.</title>
        <authorList>
            <person name="Hirose S."/>
            <person name="Tank M."/>
            <person name="Hara E."/>
            <person name="Tamaki H."/>
            <person name="Takaichi S."/>
            <person name="Haruta S."/>
            <person name="Hanada S."/>
        </authorList>
    </citation>
    <scope>NUCLEOTIDE SEQUENCE [LARGE SCALE GENOMIC DNA]</scope>
    <source>
        <strain evidence="3">W35</strain>
    </source>
</reference>
<dbReference type="InterPro" id="IPR005097">
    <property type="entry name" value="Sacchrp_dh_NADP-bd"/>
</dbReference>
<proteinExistence type="predicted"/>
<evidence type="ECO:0000259" key="1">
    <source>
        <dbReference type="Pfam" id="PF03435"/>
    </source>
</evidence>
<evidence type="ECO:0000313" key="2">
    <source>
        <dbReference type="EMBL" id="GCL62546.1"/>
    </source>
</evidence>
<dbReference type="SUPFAM" id="SSF51735">
    <property type="entry name" value="NAD(P)-binding Rossmann-fold domains"/>
    <property type="match status" value="1"/>
</dbReference>